<feature type="transmembrane region" description="Helical" evidence="8">
    <location>
        <begin position="508"/>
        <end position="528"/>
    </location>
</feature>
<feature type="transmembrane region" description="Helical" evidence="8">
    <location>
        <begin position="453"/>
        <end position="472"/>
    </location>
</feature>
<dbReference type="PANTHER" id="PTHR11629:SF63">
    <property type="entry name" value="V-TYPE PROTON ATPASE SUBUNIT A"/>
    <property type="match status" value="1"/>
</dbReference>
<accession>A0A1P8N144</accession>
<evidence type="ECO:0008006" key="11">
    <source>
        <dbReference type="Google" id="ProtNLM"/>
    </source>
</evidence>
<dbReference type="Proteomes" id="UP000186336">
    <property type="component" value="Plasmid pDOK1-4-1"/>
</dbReference>
<keyword evidence="5 8" id="KW-1133">Transmembrane helix</keyword>
<feature type="transmembrane region" description="Helical" evidence="8">
    <location>
        <begin position="430"/>
        <end position="447"/>
    </location>
</feature>
<evidence type="ECO:0000256" key="4">
    <source>
        <dbReference type="ARBA" id="ARBA00022692"/>
    </source>
</evidence>
<evidence type="ECO:0000256" key="8">
    <source>
        <dbReference type="SAM" id="Phobius"/>
    </source>
</evidence>
<dbReference type="KEGG" id="tom:BWR18_19510"/>
<evidence type="ECO:0000256" key="5">
    <source>
        <dbReference type="ARBA" id="ARBA00022989"/>
    </source>
</evidence>
<evidence type="ECO:0000256" key="6">
    <source>
        <dbReference type="ARBA" id="ARBA00023065"/>
    </source>
</evidence>
<feature type="transmembrane region" description="Helical" evidence="8">
    <location>
        <begin position="360"/>
        <end position="380"/>
    </location>
</feature>
<dbReference type="InterPro" id="IPR002490">
    <property type="entry name" value="V-ATPase_116kDa_su"/>
</dbReference>
<keyword evidence="7 8" id="KW-0472">Membrane</keyword>
<gene>
    <name evidence="9" type="ORF">BWR18_19510</name>
</gene>
<dbReference type="GO" id="GO:0046961">
    <property type="term" value="F:proton-transporting ATPase activity, rotational mechanism"/>
    <property type="evidence" value="ECO:0007669"/>
    <property type="project" value="InterPro"/>
</dbReference>
<evidence type="ECO:0000313" key="10">
    <source>
        <dbReference type="Proteomes" id="UP000186336"/>
    </source>
</evidence>
<keyword evidence="4 8" id="KW-0812">Transmembrane</keyword>
<dbReference type="GO" id="GO:0016471">
    <property type="term" value="C:vacuolar proton-transporting V-type ATPase complex"/>
    <property type="evidence" value="ECO:0007669"/>
    <property type="project" value="TreeGrafter"/>
</dbReference>
<keyword evidence="6" id="KW-0406">Ion transport</keyword>
<feature type="transmembrane region" description="Helical" evidence="8">
    <location>
        <begin position="400"/>
        <end position="423"/>
    </location>
</feature>
<feature type="transmembrane region" description="Helical" evidence="8">
    <location>
        <begin position="313"/>
        <end position="340"/>
    </location>
</feature>
<organism evidence="9 10">
    <name type="scientific">Tateyamaria omphalii</name>
    <dbReference type="NCBI Taxonomy" id="299262"/>
    <lineage>
        <taxon>Bacteria</taxon>
        <taxon>Pseudomonadati</taxon>
        <taxon>Pseudomonadota</taxon>
        <taxon>Alphaproteobacteria</taxon>
        <taxon>Rhodobacterales</taxon>
        <taxon>Roseobacteraceae</taxon>
        <taxon>Tateyamaria</taxon>
    </lineage>
</organism>
<dbReference type="GO" id="GO:0007035">
    <property type="term" value="P:vacuolar acidification"/>
    <property type="evidence" value="ECO:0007669"/>
    <property type="project" value="TreeGrafter"/>
</dbReference>
<dbReference type="PANTHER" id="PTHR11629">
    <property type="entry name" value="VACUOLAR PROTON ATPASES"/>
    <property type="match status" value="1"/>
</dbReference>
<sequence>MSIAPLKKLSLVGPVAAQDAALTRLQDLGVMHLLPLAPVETRAEKRVSREAEDAYKALRFLAVVPGPRRQVRSDPAFDVQGFVVDVLALKDRLRAARDRRDALANRLARMEPWGDFEFPPLESLAGQRLWFWQLPVKHRAALQMVDLPWEIVGQDTRHLFVVVLSPEEPPVDLLPVPRVHLGSKPGRVLEAELETAEIEIETLLGERMALTRYLTLLRGKLSEAETLAERAFADTQALRDPDLFAVQGWVPEARVPEVEQTCADLGLAVLIEAPGQGDTPPTLLVQPDDAGAGVDLATFYQTPHYGAWDPTRMLMLSFALFFAMIVADAGYGIVVGLLVLVFWRRLGATAALRAWRRMGLYLAAATVAFGVIVGSYFGFGPPEQGVLGGFAFLDLNDFDTMMTLSILIGVLHICFANAMAFAAKATRSRFGNLGWIALLIGGATLWIGGLEGAPRSVGGALMVLGVLLVMWFASDRPVTQPTDWLWRGFDALKGAAGLMGMFGDVLSYMRLFALGLASASLAITFNGLAADVMASGSGLALLGGLLIFIIGHVLNFALAMMSGVVHGLRLNFIEFYKWGLPEEGVVFRAFARKEVQE</sequence>
<proteinExistence type="inferred from homology"/>
<evidence type="ECO:0000256" key="7">
    <source>
        <dbReference type="ARBA" id="ARBA00023136"/>
    </source>
</evidence>
<keyword evidence="9" id="KW-0614">Plasmid</keyword>
<evidence type="ECO:0000256" key="3">
    <source>
        <dbReference type="ARBA" id="ARBA00022448"/>
    </source>
</evidence>
<evidence type="ECO:0000256" key="2">
    <source>
        <dbReference type="ARBA" id="ARBA00009904"/>
    </source>
</evidence>
<comment type="subcellular location">
    <subcellularLocation>
        <location evidence="1">Membrane</location>
        <topology evidence="1">Multi-pass membrane protein</topology>
    </subcellularLocation>
</comment>
<dbReference type="RefSeq" id="WP_076630504.1">
    <property type="nucleotide sequence ID" value="NZ_CP019313.1"/>
</dbReference>
<dbReference type="AlphaFoldDB" id="A0A1P8N144"/>
<feature type="transmembrane region" description="Helical" evidence="8">
    <location>
        <begin position="540"/>
        <end position="561"/>
    </location>
</feature>
<protein>
    <recommendedName>
        <fullName evidence="11">V-type ATP synthase subunit I</fullName>
    </recommendedName>
</protein>
<keyword evidence="3" id="KW-0813">Transport</keyword>
<dbReference type="GO" id="GO:0033179">
    <property type="term" value="C:proton-transporting V-type ATPase, V0 domain"/>
    <property type="evidence" value="ECO:0007669"/>
    <property type="project" value="InterPro"/>
</dbReference>
<name>A0A1P8N144_9RHOB</name>
<dbReference type="OrthoDB" id="9803814at2"/>
<reference evidence="9 10" key="1">
    <citation type="submission" date="2017-01" db="EMBL/GenBank/DDBJ databases">
        <title>Complete genome of Tateyamaria omphalii DOK1-4 isolated from seawater in Dokdo.</title>
        <authorList>
            <person name="Kim J.H."/>
            <person name="Chi W.-J."/>
        </authorList>
    </citation>
    <scope>NUCLEOTIDE SEQUENCE [LARGE SCALE GENOMIC DNA]</scope>
    <source>
        <strain evidence="9 10">DOK1-4</strain>
        <plasmid evidence="9 10">pDOK1-4-1</plasmid>
    </source>
</reference>
<evidence type="ECO:0000313" key="9">
    <source>
        <dbReference type="EMBL" id="APX14047.1"/>
    </source>
</evidence>
<geneLocation type="plasmid" evidence="9 10">
    <name>pDOK1-4-1</name>
</geneLocation>
<keyword evidence="10" id="KW-1185">Reference proteome</keyword>
<comment type="similarity">
    <text evidence="2">Belongs to the V-ATPase 116 kDa subunit family.</text>
</comment>
<dbReference type="EMBL" id="CP019313">
    <property type="protein sequence ID" value="APX14047.1"/>
    <property type="molecule type" value="Genomic_DNA"/>
</dbReference>
<dbReference type="GO" id="GO:0051117">
    <property type="term" value="F:ATPase binding"/>
    <property type="evidence" value="ECO:0007669"/>
    <property type="project" value="TreeGrafter"/>
</dbReference>
<evidence type="ECO:0000256" key="1">
    <source>
        <dbReference type="ARBA" id="ARBA00004141"/>
    </source>
</evidence>